<comment type="caution">
    <text evidence="1">The sequence shown here is derived from an EMBL/GenBank/DDBJ whole genome shotgun (WGS) entry which is preliminary data.</text>
</comment>
<proteinExistence type="predicted"/>
<gene>
    <name evidence="1" type="ORF">FVF58_07305</name>
</gene>
<keyword evidence="2" id="KW-1185">Reference proteome</keyword>
<evidence type="ECO:0000313" key="2">
    <source>
        <dbReference type="Proteomes" id="UP000325273"/>
    </source>
</evidence>
<dbReference type="PANTHER" id="PTHR38453:SF1">
    <property type="entry name" value="CYTOPLASMIC PROTEIN"/>
    <property type="match status" value="1"/>
</dbReference>
<sequence length="89" mass="9889">MKTIFNGKLAAVPVRGANAGAVSNALGTRLSELARTMRGACAQMFGIPDYERYVEHMASRHPCDPLLSRREFFILSIDRKYGRNGPRCC</sequence>
<accession>A0A5B0HET0</accession>
<protein>
    <submittedName>
        <fullName evidence="1">YbdD/YjiX family protein</fullName>
    </submittedName>
</protein>
<dbReference type="PANTHER" id="PTHR38453">
    <property type="entry name" value="CYTOPLASMIC PROTEIN-RELATED"/>
    <property type="match status" value="1"/>
</dbReference>
<dbReference type="EMBL" id="VTUZ01000004">
    <property type="protein sequence ID" value="KAA1013552.1"/>
    <property type="molecule type" value="Genomic_DNA"/>
</dbReference>
<name>A0A5B0HET0_9BURK</name>
<reference evidence="1 2" key="1">
    <citation type="submission" date="2019-08" db="EMBL/GenBank/DDBJ databases">
        <title>Paraburkholderia sp. DCY113.</title>
        <authorList>
            <person name="Kang J."/>
        </authorList>
    </citation>
    <scope>NUCLEOTIDE SEQUENCE [LARGE SCALE GENOMIC DNA]</scope>
    <source>
        <strain evidence="1 2">DCY113</strain>
    </source>
</reference>
<dbReference type="Proteomes" id="UP000325273">
    <property type="component" value="Unassembled WGS sequence"/>
</dbReference>
<dbReference type="RefSeq" id="WP_149669235.1">
    <property type="nucleotide sequence ID" value="NZ_VTUZ01000004.1"/>
</dbReference>
<dbReference type="Pfam" id="PF04328">
    <property type="entry name" value="Sel_put"/>
    <property type="match status" value="1"/>
</dbReference>
<dbReference type="AlphaFoldDB" id="A0A5B0HET0"/>
<organism evidence="1 2">
    <name type="scientific">Paraburkholderia panacisoli</name>
    <dbReference type="NCBI Taxonomy" id="2603818"/>
    <lineage>
        <taxon>Bacteria</taxon>
        <taxon>Pseudomonadati</taxon>
        <taxon>Pseudomonadota</taxon>
        <taxon>Betaproteobacteria</taxon>
        <taxon>Burkholderiales</taxon>
        <taxon>Burkholderiaceae</taxon>
        <taxon>Paraburkholderia</taxon>
    </lineage>
</organism>
<dbReference type="InterPro" id="IPR007423">
    <property type="entry name" value="Sel_put"/>
</dbReference>
<evidence type="ECO:0000313" key="1">
    <source>
        <dbReference type="EMBL" id="KAA1013552.1"/>
    </source>
</evidence>